<keyword evidence="1" id="KW-0067">ATP-binding</keyword>
<gene>
    <name evidence="3" type="ORF">GCM10022288_00630</name>
</gene>
<dbReference type="InterPro" id="IPR011761">
    <property type="entry name" value="ATP-grasp"/>
</dbReference>
<dbReference type="Pfam" id="PF08443">
    <property type="entry name" value="RimK"/>
    <property type="match status" value="1"/>
</dbReference>
<dbReference type="Proteomes" id="UP001500213">
    <property type="component" value="Unassembled WGS sequence"/>
</dbReference>
<dbReference type="Gene3D" id="3.30.1490.20">
    <property type="entry name" value="ATP-grasp fold, A domain"/>
    <property type="match status" value="1"/>
</dbReference>
<dbReference type="InterPro" id="IPR013651">
    <property type="entry name" value="ATP-grasp_RimK-type"/>
</dbReference>
<feature type="domain" description="ATP-grasp" evidence="2">
    <location>
        <begin position="109"/>
        <end position="328"/>
    </location>
</feature>
<evidence type="ECO:0000256" key="1">
    <source>
        <dbReference type="PROSITE-ProRule" id="PRU00409"/>
    </source>
</evidence>
<dbReference type="PANTHER" id="PTHR21621">
    <property type="entry name" value="RIBOSOMAL PROTEIN S6 MODIFICATION PROTEIN"/>
    <property type="match status" value="1"/>
</dbReference>
<keyword evidence="4" id="KW-1185">Reference proteome</keyword>
<dbReference type="InterPro" id="IPR013815">
    <property type="entry name" value="ATP_grasp_subdomain_1"/>
</dbReference>
<comment type="caution">
    <text evidence="3">The sequence shown here is derived from an EMBL/GenBank/DDBJ whole genome shotgun (WGS) entry which is preliminary data.</text>
</comment>
<dbReference type="SUPFAM" id="SSF56059">
    <property type="entry name" value="Glutathione synthetase ATP-binding domain-like"/>
    <property type="match status" value="1"/>
</dbReference>
<evidence type="ECO:0000313" key="3">
    <source>
        <dbReference type="EMBL" id="GAA4182543.1"/>
    </source>
</evidence>
<dbReference type="PANTHER" id="PTHR21621:SF0">
    <property type="entry name" value="BETA-CITRYLGLUTAMATE SYNTHASE B-RELATED"/>
    <property type="match status" value="1"/>
</dbReference>
<dbReference type="EMBL" id="BAABBX010000001">
    <property type="protein sequence ID" value="GAA4182543.1"/>
    <property type="molecule type" value="Genomic_DNA"/>
</dbReference>
<dbReference type="RefSeq" id="WP_344772603.1">
    <property type="nucleotide sequence ID" value="NZ_BAABBX010000001.1"/>
</dbReference>
<keyword evidence="1" id="KW-0547">Nucleotide-binding</keyword>
<dbReference type="PROSITE" id="PS50975">
    <property type="entry name" value="ATP_GRASP"/>
    <property type="match status" value="1"/>
</dbReference>
<proteinExistence type="predicted"/>
<name>A0ABP8AEF4_9MICO</name>
<accession>A0ABP8AEF4</accession>
<organism evidence="3 4">
    <name type="scientific">Gryllotalpicola kribbensis</name>
    <dbReference type="NCBI Taxonomy" id="993084"/>
    <lineage>
        <taxon>Bacteria</taxon>
        <taxon>Bacillati</taxon>
        <taxon>Actinomycetota</taxon>
        <taxon>Actinomycetes</taxon>
        <taxon>Micrococcales</taxon>
        <taxon>Microbacteriaceae</taxon>
        <taxon>Gryllotalpicola</taxon>
    </lineage>
</organism>
<sequence>MSAPLPVADGPAVYAIHENPEWFGVFRDAFAAEGVPLVEWLLVEGELDPLSTPPEGVFWSRISASSHTRGHILSKEYARAVLSWLEASGRRTVNGRAVLELEVSKAAQLSALKRAGIDVPRTRAVVGTSHLLNAARSLHDELAAPFVIKHNQGGKGLSVARFESPDELEAALNAGEVDEPQDGITLVQEYVQPAEPYITRVEIVGGEFVYAIRADTARGGFQLCPADACAVDPLTGKLVTPPGATIAPAPGDQLFSLRDGFRHPIIEQYLAFTRQNGIEIAGIEFIETADGRVVTYDVNTNTNYNAAVEAVAPASGPRAIARYLGGLLRETRRPSAPVLRRV</sequence>
<reference evidence="4" key="1">
    <citation type="journal article" date="2019" name="Int. J. Syst. Evol. Microbiol.">
        <title>The Global Catalogue of Microorganisms (GCM) 10K type strain sequencing project: providing services to taxonomists for standard genome sequencing and annotation.</title>
        <authorList>
            <consortium name="The Broad Institute Genomics Platform"/>
            <consortium name="The Broad Institute Genome Sequencing Center for Infectious Disease"/>
            <person name="Wu L."/>
            <person name="Ma J."/>
        </authorList>
    </citation>
    <scope>NUCLEOTIDE SEQUENCE [LARGE SCALE GENOMIC DNA]</scope>
    <source>
        <strain evidence="4">JCM 17593</strain>
    </source>
</reference>
<evidence type="ECO:0000259" key="2">
    <source>
        <dbReference type="PROSITE" id="PS50975"/>
    </source>
</evidence>
<evidence type="ECO:0000313" key="4">
    <source>
        <dbReference type="Proteomes" id="UP001500213"/>
    </source>
</evidence>
<protein>
    <submittedName>
        <fullName evidence="3">Glutathione synthase</fullName>
    </submittedName>
</protein>